<protein>
    <submittedName>
        <fullName evidence="1">Uncharacterized protein</fullName>
    </submittedName>
</protein>
<accession>A0ABN0K666</accession>
<sequence>MGKVRVRYEDGTEEELVEVQERTGATINIYHQNSEGYFLVQLLPPHKKLEVHNLGNSTYLLGDRTALVVRYDYP</sequence>
<name>A0ABN0K666_ACICA</name>
<evidence type="ECO:0000313" key="2">
    <source>
        <dbReference type="Proteomes" id="UP000013024"/>
    </source>
</evidence>
<comment type="caution">
    <text evidence="1">The sequence shown here is derived from an EMBL/GenBank/DDBJ whole genome shotgun (WGS) entry which is preliminary data.</text>
</comment>
<dbReference type="Proteomes" id="UP000013024">
    <property type="component" value="Unassembled WGS sequence"/>
</dbReference>
<proteinExistence type="predicted"/>
<reference evidence="1 2" key="1">
    <citation type="submission" date="2013-02" db="EMBL/GenBank/DDBJ databases">
        <title>The Genome Sequence of Acinetobacter calcoaceticus CIP 81.8.</title>
        <authorList>
            <consortium name="The Broad Institute Genome Sequencing Platform"/>
            <consortium name="The Broad Institute Genome Sequencing Center for Infectious Disease"/>
            <person name="Cerqueira G."/>
            <person name="Feldgarden M."/>
            <person name="Courvalin P."/>
            <person name="Perichon B."/>
            <person name="Grillot-Courvalin C."/>
            <person name="Clermont D."/>
            <person name="Rocha E."/>
            <person name="Yoon E.-J."/>
            <person name="Nemec A."/>
            <person name="Walker B."/>
            <person name="Young S.K."/>
            <person name="Zeng Q."/>
            <person name="Gargeya S."/>
            <person name="Fitzgerald M."/>
            <person name="Haas B."/>
            <person name="Abouelleil A."/>
            <person name="Alvarado L."/>
            <person name="Arachchi H.M."/>
            <person name="Berlin A.M."/>
            <person name="Chapman S.B."/>
            <person name="Dewar J."/>
            <person name="Goldberg J."/>
            <person name="Griggs A."/>
            <person name="Gujja S."/>
            <person name="Hansen M."/>
            <person name="Howarth C."/>
            <person name="Imamovic A."/>
            <person name="Larimer J."/>
            <person name="McCowan C."/>
            <person name="Murphy C."/>
            <person name="Neiman D."/>
            <person name="Pearson M."/>
            <person name="Priest M."/>
            <person name="Roberts A."/>
            <person name="Saif S."/>
            <person name="Shea T."/>
            <person name="Sisk P."/>
            <person name="Sykes S."/>
            <person name="Wortman J."/>
            <person name="Nusbaum C."/>
            <person name="Birren B."/>
        </authorList>
    </citation>
    <scope>NUCLEOTIDE SEQUENCE [LARGE SCALE GENOMIC DNA]</scope>
    <source>
        <strain evidence="1 2">CIP 81.8</strain>
    </source>
</reference>
<dbReference type="EMBL" id="APQI01000004">
    <property type="protein sequence ID" value="ENV99020.1"/>
    <property type="molecule type" value="Genomic_DNA"/>
</dbReference>
<evidence type="ECO:0000313" key="1">
    <source>
        <dbReference type="EMBL" id="ENV99020.1"/>
    </source>
</evidence>
<keyword evidence="2" id="KW-1185">Reference proteome</keyword>
<gene>
    <name evidence="1" type="ORF">F936_02103</name>
</gene>
<dbReference type="GeneID" id="92919526"/>
<organism evidence="1 2">
    <name type="scientific">Acinetobacter calcoaceticus DSM 30006 = CIP 81.8</name>
    <dbReference type="NCBI Taxonomy" id="981331"/>
    <lineage>
        <taxon>Bacteria</taxon>
        <taxon>Pseudomonadati</taxon>
        <taxon>Pseudomonadota</taxon>
        <taxon>Gammaproteobacteria</taxon>
        <taxon>Moraxellales</taxon>
        <taxon>Moraxellaceae</taxon>
        <taxon>Acinetobacter</taxon>
        <taxon>Acinetobacter calcoaceticus/baumannii complex</taxon>
    </lineage>
</organism>
<dbReference type="RefSeq" id="WP_005047284.1">
    <property type="nucleotide sequence ID" value="NZ_KB849780.1"/>
</dbReference>